<dbReference type="PROSITE" id="PS50887">
    <property type="entry name" value="GGDEF"/>
    <property type="match status" value="1"/>
</dbReference>
<evidence type="ECO:0000259" key="2">
    <source>
        <dbReference type="PROSITE" id="PS50883"/>
    </source>
</evidence>
<dbReference type="SMART" id="SM00267">
    <property type="entry name" value="GGDEF"/>
    <property type="match status" value="1"/>
</dbReference>
<evidence type="ECO:0000313" key="5">
    <source>
        <dbReference type="EMBL" id="PNI06869.1"/>
    </source>
</evidence>
<dbReference type="InterPro" id="IPR000160">
    <property type="entry name" value="GGDEF_dom"/>
</dbReference>
<dbReference type="SUPFAM" id="SSF55073">
    <property type="entry name" value="Nucleotide cyclase"/>
    <property type="match status" value="1"/>
</dbReference>
<comment type="caution">
    <text evidence="5">The sequence shown here is derived from an EMBL/GenBank/DDBJ whole genome shotgun (WGS) entry which is preliminary data.</text>
</comment>
<dbReference type="PANTHER" id="PTHR33121:SF79">
    <property type="entry name" value="CYCLIC DI-GMP PHOSPHODIESTERASE PDED-RELATED"/>
    <property type="match status" value="1"/>
</dbReference>
<evidence type="ECO:0000256" key="1">
    <source>
        <dbReference type="SAM" id="Phobius"/>
    </source>
</evidence>
<dbReference type="Gene3D" id="3.20.20.450">
    <property type="entry name" value="EAL domain"/>
    <property type="match status" value="1"/>
</dbReference>
<dbReference type="PROSITE" id="PS50883">
    <property type="entry name" value="EAL"/>
    <property type="match status" value="1"/>
</dbReference>
<sequence>MNSTVTSAVKVAATYALFATLWILFSDLAVETLLPNSQMRAVAQTYKGLAFVVITAGLLLAMVLKGNNALEKANDMDSLTGLHSMTMFVRTLNLTIRQLKPNEQLILGYLDIDDFKRINDAIGFDKADAFLQDLAQALNQALLPGSFASRLHADQFASFAKITGEYDMDEHMQDIQRLYNRLSKDYGIESTCCISIALYPQDGSTAKELMVSATEALNVAKEKKNAIQYHDKTLTEKALQRRQMMLDLRNAIDNDVLSVVYQPKYDLKTLNVNGVEVLVRWNHPSKGFIAPDVFIPLAEKHGLTGEISKLVISKVAKELSSTDLLGSKIKTIAVNVSAAEFNDSDEMHELVRYIQAQKAIAPFVSIEITETATLDNLNNSVELISSLQKCGIAISIDDFGTGYTSLAMLKDLTVDEIKIDRSYISEVDSDDRSKTIVSAIIAMTNSFGINLVAEGVETETQLKILQEMGCQQAQGYYLGRPMPLQQLVEHLA</sequence>
<evidence type="ECO:0000313" key="8">
    <source>
        <dbReference type="Proteomes" id="UP000236547"/>
    </source>
</evidence>
<dbReference type="Pfam" id="PF00563">
    <property type="entry name" value="EAL"/>
    <property type="match status" value="1"/>
</dbReference>
<evidence type="ECO:0000313" key="4">
    <source>
        <dbReference type="EMBL" id="PNI00340.1"/>
    </source>
</evidence>
<accession>A0A2J8HLB7</accession>
<feature type="domain" description="GGDEF" evidence="3">
    <location>
        <begin position="103"/>
        <end position="232"/>
    </location>
</feature>
<dbReference type="AlphaFoldDB" id="A0A2J8HLB7"/>
<dbReference type="Pfam" id="PF00990">
    <property type="entry name" value="GGDEF"/>
    <property type="match status" value="1"/>
</dbReference>
<dbReference type="EMBL" id="POSK01000001">
    <property type="protein sequence ID" value="PNI06869.1"/>
    <property type="molecule type" value="Genomic_DNA"/>
</dbReference>
<protein>
    <submittedName>
        <fullName evidence="5 6">Diguanylate cyclase/phosphodiesterase</fullName>
    </submittedName>
</protein>
<name>A0A2J8HLB7_VIBDI</name>
<keyword evidence="1" id="KW-0472">Membrane</keyword>
<evidence type="ECO:0000313" key="6">
    <source>
        <dbReference type="EMBL" id="RAS65375.1"/>
    </source>
</evidence>
<evidence type="ECO:0000313" key="9">
    <source>
        <dbReference type="Proteomes" id="UP000248729"/>
    </source>
</evidence>
<organism evidence="5 7">
    <name type="scientific">Vibrio diazotrophicus</name>
    <dbReference type="NCBI Taxonomy" id="685"/>
    <lineage>
        <taxon>Bacteria</taxon>
        <taxon>Pseudomonadati</taxon>
        <taxon>Pseudomonadota</taxon>
        <taxon>Gammaproteobacteria</taxon>
        <taxon>Vibrionales</taxon>
        <taxon>Vibrionaceae</taxon>
        <taxon>Vibrio</taxon>
    </lineage>
</organism>
<evidence type="ECO:0000313" key="7">
    <source>
        <dbReference type="Proteomes" id="UP000236449"/>
    </source>
</evidence>
<dbReference type="Proteomes" id="UP000236449">
    <property type="component" value="Unassembled WGS sequence"/>
</dbReference>
<feature type="transmembrane region" description="Helical" evidence="1">
    <location>
        <begin position="12"/>
        <end position="34"/>
    </location>
</feature>
<dbReference type="CDD" id="cd01949">
    <property type="entry name" value="GGDEF"/>
    <property type="match status" value="1"/>
</dbReference>
<keyword evidence="1" id="KW-1133">Transmembrane helix</keyword>
<reference evidence="7 8" key="1">
    <citation type="submission" date="2018-01" db="EMBL/GenBank/DDBJ databases">
        <title>Draft genome sequences of six Vibrio diazotrophicus strains isolated from deep-sea sediments of the Baltic Sea.</title>
        <authorList>
            <person name="Castillo D."/>
            <person name="Vandieken V."/>
            <person name="Chiang O."/>
            <person name="Middelboe M."/>
        </authorList>
    </citation>
    <scope>NUCLEOTIDE SEQUENCE [LARGE SCALE GENOMIC DNA]</scope>
    <source>
        <strain evidence="5 7">60.27F</strain>
        <strain evidence="4 8">65.10M</strain>
    </source>
</reference>
<dbReference type="PANTHER" id="PTHR33121">
    <property type="entry name" value="CYCLIC DI-GMP PHOSPHODIESTERASE PDEF"/>
    <property type="match status" value="1"/>
</dbReference>
<dbReference type="Gene3D" id="3.30.70.270">
    <property type="match status" value="1"/>
</dbReference>
<dbReference type="SUPFAM" id="SSF141868">
    <property type="entry name" value="EAL domain-like"/>
    <property type="match status" value="1"/>
</dbReference>
<dbReference type="SMART" id="SM00052">
    <property type="entry name" value="EAL"/>
    <property type="match status" value="1"/>
</dbReference>
<dbReference type="InterPro" id="IPR043128">
    <property type="entry name" value="Rev_trsase/Diguanyl_cyclase"/>
</dbReference>
<dbReference type="InterPro" id="IPR029787">
    <property type="entry name" value="Nucleotide_cyclase"/>
</dbReference>
<dbReference type="CDD" id="cd01948">
    <property type="entry name" value="EAL"/>
    <property type="match status" value="1"/>
</dbReference>
<dbReference type="NCBIfam" id="TIGR00254">
    <property type="entry name" value="GGDEF"/>
    <property type="match status" value="1"/>
</dbReference>
<reference evidence="6 9" key="2">
    <citation type="submission" date="2018-06" db="EMBL/GenBank/DDBJ databases">
        <title>Freshwater and sediment microbial communities from various areas in North America, analyzing microbe dynamics in response to fracking.</title>
        <authorList>
            <person name="Lamendella R."/>
        </authorList>
    </citation>
    <scope>NUCLEOTIDE SEQUENCE [LARGE SCALE GENOMIC DNA]</scope>
    <source>
        <strain evidence="6 9">99A</strain>
    </source>
</reference>
<dbReference type="Proteomes" id="UP000248729">
    <property type="component" value="Unassembled WGS sequence"/>
</dbReference>
<evidence type="ECO:0000259" key="3">
    <source>
        <dbReference type="PROSITE" id="PS50887"/>
    </source>
</evidence>
<dbReference type="InterPro" id="IPR001633">
    <property type="entry name" value="EAL_dom"/>
</dbReference>
<dbReference type="Proteomes" id="UP000236547">
    <property type="component" value="Unassembled WGS sequence"/>
</dbReference>
<dbReference type="OrthoDB" id="9804951at2"/>
<dbReference type="InterPro" id="IPR035919">
    <property type="entry name" value="EAL_sf"/>
</dbReference>
<dbReference type="EMBL" id="POSM01000016">
    <property type="protein sequence ID" value="PNI00340.1"/>
    <property type="molecule type" value="Genomic_DNA"/>
</dbReference>
<dbReference type="EMBL" id="QLTR01000007">
    <property type="protein sequence ID" value="RAS65375.1"/>
    <property type="molecule type" value="Genomic_DNA"/>
</dbReference>
<feature type="domain" description="EAL" evidence="2">
    <location>
        <begin position="241"/>
        <end position="492"/>
    </location>
</feature>
<proteinExistence type="predicted"/>
<dbReference type="GO" id="GO:0071111">
    <property type="term" value="F:cyclic-guanylate-specific phosphodiesterase activity"/>
    <property type="evidence" value="ECO:0007669"/>
    <property type="project" value="InterPro"/>
</dbReference>
<gene>
    <name evidence="5" type="ORF">C1N32_02385</name>
    <name evidence="4" type="ORF">C1O25_12335</name>
    <name evidence="6" type="ORF">DET48_10787</name>
</gene>
<keyword evidence="1" id="KW-0812">Transmembrane</keyword>
<keyword evidence="8" id="KW-1185">Reference proteome</keyword>
<dbReference type="RefSeq" id="WP_102962554.1">
    <property type="nucleotide sequence ID" value="NZ_JAPWHJ010000001.1"/>
</dbReference>
<feature type="transmembrane region" description="Helical" evidence="1">
    <location>
        <begin position="46"/>
        <end position="64"/>
    </location>
</feature>
<dbReference type="InterPro" id="IPR050706">
    <property type="entry name" value="Cyclic-di-GMP_PDE-like"/>
</dbReference>